<proteinExistence type="predicted"/>
<protein>
    <submittedName>
        <fullName evidence="1">Uncharacterized protein</fullName>
    </submittedName>
</protein>
<organism evidence="1 2">
    <name type="scientific">Spirochaeta isovalerica</name>
    <dbReference type="NCBI Taxonomy" id="150"/>
    <lineage>
        <taxon>Bacteria</taxon>
        <taxon>Pseudomonadati</taxon>
        <taxon>Spirochaetota</taxon>
        <taxon>Spirochaetia</taxon>
        <taxon>Spirochaetales</taxon>
        <taxon>Spirochaetaceae</taxon>
        <taxon>Spirochaeta</taxon>
    </lineage>
</organism>
<gene>
    <name evidence="1" type="ORF">HNR50_000328</name>
</gene>
<dbReference type="RefSeq" id="WP_184742770.1">
    <property type="nucleotide sequence ID" value="NZ_JACHGJ010000001.1"/>
</dbReference>
<reference evidence="1 2" key="1">
    <citation type="submission" date="2020-08" db="EMBL/GenBank/DDBJ databases">
        <title>Genomic Encyclopedia of Type Strains, Phase IV (KMG-IV): sequencing the most valuable type-strain genomes for metagenomic binning, comparative biology and taxonomic classification.</title>
        <authorList>
            <person name="Goeker M."/>
        </authorList>
    </citation>
    <scope>NUCLEOTIDE SEQUENCE [LARGE SCALE GENOMIC DNA]</scope>
    <source>
        <strain evidence="1 2">DSM 2461</strain>
    </source>
</reference>
<name>A0A841R4B4_9SPIO</name>
<dbReference type="EMBL" id="JACHGJ010000001">
    <property type="protein sequence ID" value="MBB6478695.1"/>
    <property type="molecule type" value="Genomic_DNA"/>
</dbReference>
<evidence type="ECO:0000313" key="2">
    <source>
        <dbReference type="Proteomes" id="UP000587760"/>
    </source>
</evidence>
<keyword evidence="2" id="KW-1185">Reference proteome</keyword>
<sequence>MVLYINDEKIDFTLEGGEKAGDIYDSVRTFLSGSERLVYSFMIDNLETDPQDSSWRQRDVSEIEKIDVTALTETEYRLTGILTVAEFINFLIHSISENKIEGLRELVKEYPSISRNIPVFVQGEKGELIKEHLDMLMEKSGLTKSELDNEYRKEFLSEIEKVSELIKSAAREIEDPMKELENSIKAVNLLNPKLSDVSLLLQTGKDKDAMDIVISLTEILQKIIGLLTLFNSDNIDIDKLNNILNELVEAFDAGDSILIGDLLEYEISPILSDLTEQFERLKEREDD</sequence>
<comment type="caution">
    <text evidence="1">The sequence shown here is derived from an EMBL/GenBank/DDBJ whole genome shotgun (WGS) entry which is preliminary data.</text>
</comment>
<evidence type="ECO:0000313" key="1">
    <source>
        <dbReference type="EMBL" id="MBB6478695.1"/>
    </source>
</evidence>
<dbReference type="Proteomes" id="UP000587760">
    <property type="component" value="Unassembled WGS sequence"/>
</dbReference>
<accession>A0A841R4B4</accession>
<dbReference type="AlphaFoldDB" id="A0A841R4B4"/>